<comment type="similarity">
    <text evidence="1">Belongs to the peptidase C40 family.</text>
</comment>
<dbReference type="PANTHER" id="PTHR47053">
    <property type="entry name" value="MUREIN DD-ENDOPEPTIDASE MEPH-RELATED"/>
    <property type="match status" value="1"/>
</dbReference>
<evidence type="ECO:0000259" key="9">
    <source>
        <dbReference type="PROSITE" id="PS51782"/>
    </source>
</evidence>
<organism evidence="11 12">
    <name type="scientific">Lactiplantibacillus plajomi</name>
    <dbReference type="NCBI Taxonomy" id="1457217"/>
    <lineage>
        <taxon>Bacteria</taxon>
        <taxon>Bacillati</taxon>
        <taxon>Bacillota</taxon>
        <taxon>Bacilli</taxon>
        <taxon>Lactobacillales</taxon>
        <taxon>Lactobacillaceae</taxon>
        <taxon>Lactiplantibacillus</taxon>
    </lineage>
</organism>
<reference evidence="11 12" key="1">
    <citation type="submission" date="2024-09" db="EMBL/GenBank/DDBJ databases">
        <authorList>
            <person name="Sun Q."/>
            <person name="Mori K."/>
        </authorList>
    </citation>
    <scope>NUCLEOTIDE SEQUENCE [LARGE SCALE GENOMIC DNA]</scope>
    <source>
        <strain evidence="11 12">TBRC 4575</strain>
    </source>
</reference>
<keyword evidence="2" id="KW-0645">Protease</keyword>
<dbReference type="CDD" id="cd00118">
    <property type="entry name" value="LysM"/>
    <property type="match status" value="2"/>
</dbReference>
<dbReference type="EMBL" id="JBHLUK010000016">
    <property type="protein sequence ID" value="MFC0423161.1"/>
    <property type="molecule type" value="Genomic_DNA"/>
</dbReference>
<feature type="compositionally biased region" description="Low complexity" evidence="7">
    <location>
        <begin position="327"/>
        <end position="346"/>
    </location>
</feature>
<dbReference type="InterPro" id="IPR038765">
    <property type="entry name" value="Papain-like_cys_pep_sf"/>
</dbReference>
<comment type="caution">
    <text evidence="11">The sequence shown here is derived from an EMBL/GenBank/DDBJ whole genome shotgun (WGS) entry which is preliminary data.</text>
</comment>
<dbReference type="InterPro" id="IPR018392">
    <property type="entry name" value="LysM"/>
</dbReference>
<evidence type="ECO:0000259" key="10">
    <source>
        <dbReference type="PROSITE" id="PS51935"/>
    </source>
</evidence>
<evidence type="ECO:0000256" key="4">
    <source>
        <dbReference type="ARBA" id="ARBA00022737"/>
    </source>
</evidence>
<evidence type="ECO:0000256" key="6">
    <source>
        <dbReference type="ARBA" id="ARBA00022807"/>
    </source>
</evidence>
<keyword evidence="3 8" id="KW-0732">Signal</keyword>
<dbReference type="InterPro" id="IPR000064">
    <property type="entry name" value="NLP_P60_dom"/>
</dbReference>
<keyword evidence="6" id="KW-0788">Thiol protease</keyword>
<keyword evidence="12" id="KW-1185">Reference proteome</keyword>
<dbReference type="SMART" id="SM00257">
    <property type="entry name" value="LysM"/>
    <property type="match status" value="2"/>
</dbReference>
<feature type="signal peptide" evidence="8">
    <location>
        <begin position="1"/>
        <end position="30"/>
    </location>
</feature>
<evidence type="ECO:0000313" key="12">
    <source>
        <dbReference type="Proteomes" id="UP001589855"/>
    </source>
</evidence>
<evidence type="ECO:0000256" key="7">
    <source>
        <dbReference type="SAM" id="MobiDB-lite"/>
    </source>
</evidence>
<name>A0ABV6K127_9LACO</name>
<protein>
    <submittedName>
        <fullName evidence="11">LysM peptidoglycan-binding domain-containing protein</fullName>
    </submittedName>
</protein>
<feature type="region of interest" description="Disordered" evidence="7">
    <location>
        <begin position="207"/>
        <end position="314"/>
    </location>
</feature>
<dbReference type="SUPFAM" id="SSF54106">
    <property type="entry name" value="LysM domain"/>
    <property type="match status" value="2"/>
</dbReference>
<evidence type="ECO:0000313" key="11">
    <source>
        <dbReference type="EMBL" id="MFC0423161.1"/>
    </source>
</evidence>
<feature type="chain" id="PRO_5046162365" evidence="8">
    <location>
        <begin position="31"/>
        <end position="468"/>
    </location>
</feature>
<evidence type="ECO:0000256" key="5">
    <source>
        <dbReference type="ARBA" id="ARBA00022801"/>
    </source>
</evidence>
<keyword evidence="4" id="KW-0677">Repeat</keyword>
<dbReference type="InterPro" id="IPR051202">
    <property type="entry name" value="Peptidase_C40"/>
</dbReference>
<dbReference type="Proteomes" id="UP001589855">
    <property type="component" value="Unassembled WGS sequence"/>
</dbReference>
<evidence type="ECO:0000256" key="2">
    <source>
        <dbReference type="ARBA" id="ARBA00022670"/>
    </source>
</evidence>
<keyword evidence="5" id="KW-0378">Hydrolase</keyword>
<feature type="domain" description="LysM" evidence="9">
    <location>
        <begin position="96"/>
        <end position="139"/>
    </location>
</feature>
<evidence type="ECO:0000256" key="3">
    <source>
        <dbReference type="ARBA" id="ARBA00022729"/>
    </source>
</evidence>
<feature type="compositionally biased region" description="Low complexity" evidence="7">
    <location>
        <begin position="259"/>
        <end position="314"/>
    </location>
</feature>
<dbReference type="Gene3D" id="3.10.350.10">
    <property type="entry name" value="LysM domain"/>
    <property type="match status" value="2"/>
</dbReference>
<feature type="domain" description="LysM" evidence="9">
    <location>
        <begin position="31"/>
        <end position="79"/>
    </location>
</feature>
<dbReference type="PROSITE" id="PS51782">
    <property type="entry name" value="LYSM"/>
    <property type="match status" value="2"/>
</dbReference>
<gene>
    <name evidence="11" type="ORF">ACFFGS_03325</name>
</gene>
<dbReference type="PROSITE" id="PS51935">
    <property type="entry name" value="NLPC_P60"/>
    <property type="match status" value="1"/>
</dbReference>
<feature type="region of interest" description="Disordered" evidence="7">
    <location>
        <begin position="143"/>
        <end position="172"/>
    </location>
</feature>
<dbReference type="RefSeq" id="WP_137645392.1">
    <property type="nucleotide sequence ID" value="NZ_BAABRM010000017.1"/>
</dbReference>
<dbReference type="Pfam" id="PF00877">
    <property type="entry name" value="NLPC_P60"/>
    <property type="match status" value="1"/>
</dbReference>
<dbReference type="Gene3D" id="3.90.1720.10">
    <property type="entry name" value="endopeptidase domain like (from Nostoc punctiforme)"/>
    <property type="match status" value="1"/>
</dbReference>
<dbReference type="Pfam" id="PF01476">
    <property type="entry name" value="LysM"/>
    <property type="match status" value="2"/>
</dbReference>
<accession>A0ABV6K127</accession>
<sequence length="468" mass="46674">MSQAHTTGKVLAGTVGAVGLLLATGQAANAASVTVKANDTVWGLAQEHGVSVQSIEQLNKIKALDAHTDLIFVGQQLQINGSKQGTVTKTSATKTGSHTVQAGDTLWDLADQYHTSVYKLQVLNNLSGDLIVTGQSLKVPATTEAKTTTKQTTPVSSAATSSVAASAQTTNVSSTSAASAVTSSAKTSQASAQSVASQGATKTATSAATSQAPASVASSTSVTSQATSSASQDTTSTTQSSNTTVSAAADTPAVSKAPVQQTTAASSASTTQNAASSHATSQAQSSSTSAASSQVTSSSTTSTASASSSATTNTTNTVNVSDLVSSSNSASSVTTSNVATQNTSNSELTSGSVTGLALKLANANIPYVWGGASLSGMDCSGLVAYVYQHAAGISLPHNTVAQEAKVTTKSVADAQPGDILFWGARGGTYHDAIYIGNNQFVAAPQAGENVKVQTISSYFMPSFAGTVK</sequence>
<feature type="domain" description="NlpC/P60" evidence="10">
    <location>
        <begin position="347"/>
        <end position="468"/>
    </location>
</feature>
<feature type="compositionally biased region" description="Low complexity" evidence="7">
    <location>
        <begin position="207"/>
        <end position="249"/>
    </location>
</feature>
<evidence type="ECO:0000256" key="8">
    <source>
        <dbReference type="SAM" id="SignalP"/>
    </source>
</evidence>
<proteinExistence type="inferred from homology"/>
<evidence type="ECO:0000256" key="1">
    <source>
        <dbReference type="ARBA" id="ARBA00007074"/>
    </source>
</evidence>
<feature type="region of interest" description="Disordered" evidence="7">
    <location>
        <begin position="327"/>
        <end position="349"/>
    </location>
</feature>
<dbReference type="SUPFAM" id="SSF54001">
    <property type="entry name" value="Cysteine proteinases"/>
    <property type="match status" value="1"/>
</dbReference>
<dbReference type="InterPro" id="IPR036779">
    <property type="entry name" value="LysM_dom_sf"/>
</dbReference>
<dbReference type="PANTHER" id="PTHR47053:SF1">
    <property type="entry name" value="MUREIN DD-ENDOPEPTIDASE MEPH-RELATED"/>
    <property type="match status" value="1"/>
</dbReference>